<reference evidence="1 2" key="1">
    <citation type="submission" date="2018-10" db="EMBL/GenBank/DDBJ databases">
        <title>Parasedimentitalea marina sp. nov., a psychrophilic bacterium isolated from deep seawater of the New Britain Trench.</title>
        <authorList>
            <person name="Cao J."/>
        </authorList>
    </citation>
    <scope>NUCLEOTIDE SEQUENCE [LARGE SCALE GENOMIC DNA]</scope>
    <source>
        <strain evidence="1 2">W43</strain>
    </source>
</reference>
<dbReference type="RefSeq" id="WP_127748188.1">
    <property type="nucleotide sequence ID" value="NZ_CP033219.1"/>
</dbReference>
<sequence>MTNTTVAKLATQDNALDQRSLALMGLFGPAEDLTALVRLPSGRVRRVSRGARLSSGRVVGIDAKGVLFEKNGTTRRIVMPGG</sequence>
<dbReference type="Proteomes" id="UP000283063">
    <property type="component" value="Chromosome"/>
</dbReference>
<name>A0A3T0N0T0_9RHOB</name>
<organism evidence="1 2">
    <name type="scientific">Parasedimentitalea marina</name>
    <dbReference type="NCBI Taxonomy" id="2483033"/>
    <lineage>
        <taxon>Bacteria</taxon>
        <taxon>Pseudomonadati</taxon>
        <taxon>Pseudomonadota</taxon>
        <taxon>Alphaproteobacteria</taxon>
        <taxon>Rhodobacterales</taxon>
        <taxon>Paracoccaceae</taxon>
        <taxon>Parasedimentitalea</taxon>
    </lineage>
</organism>
<evidence type="ECO:0008006" key="3">
    <source>
        <dbReference type="Google" id="ProtNLM"/>
    </source>
</evidence>
<evidence type="ECO:0000313" key="2">
    <source>
        <dbReference type="Proteomes" id="UP000283063"/>
    </source>
</evidence>
<proteinExistence type="predicted"/>
<keyword evidence="2" id="KW-1185">Reference proteome</keyword>
<dbReference type="AlphaFoldDB" id="A0A3T0N0T0"/>
<protein>
    <recommendedName>
        <fullName evidence="3">Pilus assembly protein PilP</fullName>
    </recommendedName>
</protein>
<evidence type="ECO:0000313" key="1">
    <source>
        <dbReference type="EMBL" id="AZV77628.1"/>
    </source>
</evidence>
<gene>
    <name evidence="1" type="ORF">EBB79_06795</name>
</gene>
<dbReference type="KEGG" id="sedi:EBB79_06795"/>
<dbReference type="OrthoDB" id="7860232at2"/>
<accession>A0A3T0N0T0</accession>
<dbReference type="EMBL" id="CP033219">
    <property type="protein sequence ID" value="AZV77628.1"/>
    <property type="molecule type" value="Genomic_DNA"/>
</dbReference>